<feature type="domain" description="Smr" evidence="9">
    <location>
        <begin position="704"/>
        <end position="778"/>
    </location>
</feature>
<dbReference type="Pfam" id="PF00488">
    <property type="entry name" value="MutS_V"/>
    <property type="match status" value="1"/>
</dbReference>
<dbReference type="AlphaFoldDB" id="A0A7I6GVK7"/>
<reference evidence="10 11" key="1">
    <citation type="journal article" date="2004" name="Nucleic Acids Res.">
        <title>Comparative analysis of the Borrelia garinii genome.</title>
        <authorList>
            <person name="Glockner G."/>
            <person name="Lehmann R."/>
            <person name="Romualdi A."/>
            <person name="Pradella S."/>
            <person name="Schulte-Spechtel U."/>
            <person name="Schilhabel M."/>
            <person name="Wilske B."/>
            <person name="Suhnel J."/>
            <person name="Platzer M."/>
        </authorList>
    </citation>
    <scope>NUCLEOTIDE SEQUENCE [LARGE SCALE GENOMIC DNA]</scope>
    <source>
        <strain evidence="11">ATCC BAA-2496 / DSM 23469 / PBi</strain>
    </source>
</reference>
<comment type="similarity">
    <text evidence="7">Belongs to the DNA mismatch repair MutS family. MutS2 subfamily.</text>
</comment>
<comment type="function">
    <text evidence="7">Acts as a ribosome collision sensor, splitting the ribosome into its 2 subunits. Detects stalled/collided 70S ribosomes which it binds and splits by an ATP-hydrolysis driven conformational change. Acts upstream of the ribosome quality control system (RQC), a ribosome-associated complex that mediates the extraction of incompletely synthesized nascent chains from stalled ribosomes and their subsequent degradation. Probably generates substrates for RQC.</text>
</comment>
<dbReference type="InterPro" id="IPR005747">
    <property type="entry name" value="MutS2"/>
</dbReference>
<dbReference type="SMART" id="SM00534">
    <property type="entry name" value="MUTSac"/>
    <property type="match status" value="1"/>
</dbReference>
<dbReference type="GO" id="GO:0005524">
    <property type="term" value="F:ATP binding"/>
    <property type="evidence" value="ECO:0007669"/>
    <property type="project" value="UniProtKB-UniRule"/>
</dbReference>
<dbReference type="InterPro" id="IPR045076">
    <property type="entry name" value="MutS"/>
</dbReference>
<comment type="function">
    <text evidence="7">Endonuclease that is involved in the suppression of homologous recombination and thus may have a key role in the control of bacterial genetic diversity.</text>
</comment>
<comment type="subunit">
    <text evidence="7">Homodimer. Binds to stalled ribosomes, contacting rRNA.</text>
</comment>
<dbReference type="InterPro" id="IPR027417">
    <property type="entry name" value="P-loop_NTPase"/>
</dbReference>
<protein>
    <recommendedName>
        <fullName evidence="7">Endonuclease MutS2</fullName>
        <ecNumber evidence="7">3.1.-.-</ecNumber>
    </recommendedName>
    <alternativeName>
        <fullName evidence="7">Ribosome-associated protein quality control-upstream factor</fullName>
        <shortName evidence="7">RQC-upstream factor</shortName>
        <shortName evidence="7">RqcU</shortName>
        <ecNumber evidence="7">3.6.4.-</ecNumber>
    </alternativeName>
</protein>
<dbReference type="GO" id="GO:0072344">
    <property type="term" value="P:rescue of stalled ribosome"/>
    <property type="evidence" value="ECO:0007669"/>
    <property type="project" value="UniProtKB-UniRule"/>
</dbReference>
<dbReference type="GO" id="GO:0004519">
    <property type="term" value="F:endonuclease activity"/>
    <property type="evidence" value="ECO:0007669"/>
    <property type="project" value="UniProtKB-UniRule"/>
</dbReference>
<evidence type="ECO:0000256" key="1">
    <source>
        <dbReference type="ARBA" id="ARBA00022730"/>
    </source>
</evidence>
<dbReference type="GO" id="GO:0019843">
    <property type="term" value="F:rRNA binding"/>
    <property type="evidence" value="ECO:0007669"/>
    <property type="project" value="UniProtKB-UniRule"/>
</dbReference>
<keyword evidence="5 7" id="KW-0694">RNA-binding</keyword>
<dbReference type="RefSeq" id="WP_011193451.1">
    <property type="nucleotide sequence ID" value="NC_006156.1"/>
</dbReference>
<dbReference type="InterPro" id="IPR036063">
    <property type="entry name" value="Smr_dom_sf"/>
</dbReference>
<dbReference type="GO" id="GO:0140664">
    <property type="term" value="F:ATP-dependent DNA damage sensor activity"/>
    <property type="evidence" value="ECO:0007669"/>
    <property type="project" value="InterPro"/>
</dbReference>
<organism evidence="10 11">
    <name type="scientific">Borrelia garinii subsp. bavariensis (strain ATCC BAA-2496 / DSM 23469 / PBi)</name>
    <name type="common">Borreliella bavariensis</name>
    <dbReference type="NCBI Taxonomy" id="290434"/>
    <lineage>
        <taxon>Bacteria</taxon>
        <taxon>Pseudomonadati</taxon>
        <taxon>Spirochaetota</taxon>
        <taxon>Spirochaetia</taxon>
        <taxon>Spirochaetales</taxon>
        <taxon>Borreliaceae</taxon>
        <taxon>Borreliella</taxon>
    </lineage>
</organism>
<keyword evidence="7" id="KW-0255">Endonuclease</keyword>
<dbReference type="PROSITE" id="PS50828">
    <property type="entry name" value="SMR"/>
    <property type="match status" value="1"/>
</dbReference>
<evidence type="ECO:0000256" key="3">
    <source>
        <dbReference type="ARBA" id="ARBA00022801"/>
    </source>
</evidence>
<dbReference type="GO" id="GO:0016887">
    <property type="term" value="F:ATP hydrolysis activity"/>
    <property type="evidence" value="ECO:0007669"/>
    <property type="project" value="InterPro"/>
</dbReference>
<dbReference type="EC" id="3.1.-.-" evidence="7"/>
<evidence type="ECO:0000256" key="4">
    <source>
        <dbReference type="ARBA" id="ARBA00022840"/>
    </source>
</evidence>
<sequence length="778" mass="89141">MQNKYFKNIDFYEILSLVSKYVSNPDTVNLLNNQEILKTRESLEKMFSFVNIIKMLFESCKGYPNSFINSLEYSISLLSKENSRASIENLRDIMGFLDEVLRINLFLHKNSDIKNLNVQILSDLLFLSPELKNLLSELKEYIDVDTLELKSGVVKEYDSIEFEIKNLNRQVEKQIKRVISLNLEYLASNIVYYKSNKYTLALKSNFKGKIKGNVISVSSSGETFYIEPNDIVNYNNKLNYLDLEKKRIILKILQNLSSKVHKNVLLLDNLYNNFLYYDSLKARALYGIKTKGIFPEISNVLNIFDAHHPLLKDSKAITFTPAENRIVIITGPNAGGKTVTLKTIGLLSAMFQFGIPIVVSESSTFKIFDNIFIDIGDDQSISNSLSTFSSHMSNISYILKHTTKKSLVIFDEFCSGTDIDQSQALAISILEYLININSYVLISTHYNALKYFAYTHEGVINASMRMDLETMEPNYNLIFSIPGESYAFNVASRFLIDRSIVIRANEIYSSQKTEVNKILERLVEKEKDLLSIKESMNKKLIQIELREKEVENIYQDLLLKEKNIETELLNEQNEFLKNSRKVLENLVREIKEGNVNVEKNKAFISDLEKNIDFKLNKVNSLNSKRNIATDFKIGDRVRIVNSNAKGKIVGISKKKITVNVGAFNVSVSNSEISLENFTEHKKEGDKNFSFSIDYNKENLLSFTIDIRGMRSIDALDFLNKKIDNIILNGINKFEIIHGKGEGHLMREVHNLLKELKFIKKYYFAHPSDGGAGKTIVEI</sequence>
<dbReference type="NCBIfam" id="TIGR01069">
    <property type="entry name" value="mutS2"/>
    <property type="match status" value="1"/>
</dbReference>
<evidence type="ECO:0000256" key="2">
    <source>
        <dbReference type="ARBA" id="ARBA00022741"/>
    </source>
</evidence>
<evidence type="ECO:0000256" key="5">
    <source>
        <dbReference type="ARBA" id="ARBA00022884"/>
    </source>
</evidence>
<dbReference type="HAMAP" id="MF_00092">
    <property type="entry name" value="MutS2"/>
    <property type="match status" value="1"/>
</dbReference>
<keyword evidence="1 7" id="KW-0699">rRNA-binding</keyword>
<dbReference type="PIRSF" id="PIRSF005814">
    <property type="entry name" value="MutS_YshD"/>
    <property type="match status" value="1"/>
</dbReference>
<evidence type="ECO:0000313" key="11">
    <source>
        <dbReference type="Proteomes" id="UP000002276"/>
    </source>
</evidence>
<proteinExistence type="inferred from homology"/>
<dbReference type="Gene3D" id="3.40.50.300">
    <property type="entry name" value="P-loop containing nucleotide triphosphate hydrolases"/>
    <property type="match status" value="1"/>
</dbReference>
<keyword evidence="7" id="KW-0540">Nuclease</keyword>
<dbReference type="CDD" id="cd03280">
    <property type="entry name" value="ABC_MutS2"/>
    <property type="match status" value="1"/>
</dbReference>
<dbReference type="KEGG" id="bga:BG0099"/>
<accession>A0A7I6GVK7</accession>
<dbReference type="EC" id="3.6.4.-" evidence="7"/>
<dbReference type="GO" id="GO:0043023">
    <property type="term" value="F:ribosomal large subunit binding"/>
    <property type="evidence" value="ECO:0007669"/>
    <property type="project" value="UniProtKB-UniRule"/>
</dbReference>
<dbReference type="GO" id="GO:0030983">
    <property type="term" value="F:mismatched DNA binding"/>
    <property type="evidence" value="ECO:0007669"/>
    <property type="project" value="InterPro"/>
</dbReference>
<dbReference type="PANTHER" id="PTHR48466:SF2">
    <property type="entry name" value="OS10G0509000 PROTEIN"/>
    <property type="match status" value="1"/>
</dbReference>
<feature type="coiled-coil region" evidence="8">
    <location>
        <begin position="554"/>
        <end position="624"/>
    </location>
</feature>
<dbReference type="EMBL" id="CP000013">
    <property type="protein sequence ID" value="AAU06957.1"/>
    <property type="molecule type" value="Genomic_DNA"/>
</dbReference>
<dbReference type="Gene3D" id="3.30.1370.110">
    <property type="match status" value="1"/>
</dbReference>
<keyword evidence="4 7" id="KW-0067">ATP-binding</keyword>
<dbReference type="OrthoDB" id="9808166at2"/>
<keyword evidence="2 7" id="KW-0547">Nucleotide-binding</keyword>
<dbReference type="SMART" id="SM00533">
    <property type="entry name" value="MUTSd"/>
    <property type="match status" value="1"/>
</dbReference>
<dbReference type="InterPro" id="IPR000432">
    <property type="entry name" value="DNA_mismatch_repair_MutS_C"/>
</dbReference>
<dbReference type="InterPro" id="IPR007696">
    <property type="entry name" value="DNA_mismatch_repair_MutS_core"/>
</dbReference>
<dbReference type="Pfam" id="PF20297">
    <property type="entry name" value="MSSS"/>
    <property type="match status" value="1"/>
</dbReference>
<evidence type="ECO:0000259" key="9">
    <source>
        <dbReference type="PROSITE" id="PS50828"/>
    </source>
</evidence>
<dbReference type="PANTHER" id="PTHR48466">
    <property type="entry name" value="OS10G0509000 PROTEIN-RELATED"/>
    <property type="match status" value="1"/>
</dbReference>
<evidence type="ECO:0000256" key="6">
    <source>
        <dbReference type="ARBA" id="ARBA00023125"/>
    </source>
</evidence>
<dbReference type="Pfam" id="PF01713">
    <property type="entry name" value="Smr"/>
    <property type="match status" value="1"/>
</dbReference>
<dbReference type="InterPro" id="IPR046893">
    <property type="entry name" value="MSSS"/>
</dbReference>
<keyword evidence="8" id="KW-0175">Coiled coil</keyword>
<dbReference type="SMART" id="SM00463">
    <property type="entry name" value="SMR"/>
    <property type="match status" value="1"/>
</dbReference>
<dbReference type="GeneID" id="45160894"/>
<dbReference type="Proteomes" id="UP000002276">
    <property type="component" value="Chromosome"/>
</dbReference>
<evidence type="ECO:0000313" key="10">
    <source>
        <dbReference type="EMBL" id="AAU06957.1"/>
    </source>
</evidence>
<dbReference type="InterPro" id="IPR002625">
    <property type="entry name" value="Smr_dom"/>
</dbReference>
<evidence type="ECO:0000256" key="8">
    <source>
        <dbReference type="SAM" id="Coils"/>
    </source>
</evidence>
<dbReference type="SUPFAM" id="SSF52540">
    <property type="entry name" value="P-loop containing nucleoside triphosphate hydrolases"/>
    <property type="match status" value="1"/>
</dbReference>
<keyword evidence="3 7" id="KW-0378">Hydrolase</keyword>
<gene>
    <name evidence="7" type="primary">mutS2</name>
    <name evidence="7" type="synonym">rqcU</name>
    <name evidence="10" type="ordered locus">BG0099</name>
</gene>
<dbReference type="SUPFAM" id="SSF48334">
    <property type="entry name" value="DNA repair protein MutS, domain III"/>
    <property type="match status" value="1"/>
</dbReference>
<dbReference type="GO" id="GO:0045910">
    <property type="term" value="P:negative regulation of DNA recombination"/>
    <property type="evidence" value="ECO:0007669"/>
    <property type="project" value="InterPro"/>
</dbReference>
<evidence type="ECO:0000256" key="7">
    <source>
        <dbReference type="HAMAP-Rule" id="MF_00092"/>
    </source>
</evidence>
<feature type="binding site" evidence="7">
    <location>
        <begin position="331"/>
        <end position="338"/>
    </location>
    <ligand>
        <name>ATP</name>
        <dbReference type="ChEBI" id="CHEBI:30616"/>
    </ligand>
</feature>
<dbReference type="SUPFAM" id="SSF160443">
    <property type="entry name" value="SMR domain-like"/>
    <property type="match status" value="1"/>
</dbReference>
<dbReference type="GO" id="GO:0006298">
    <property type="term" value="P:mismatch repair"/>
    <property type="evidence" value="ECO:0007669"/>
    <property type="project" value="InterPro"/>
</dbReference>
<dbReference type="InterPro" id="IPR036187">
    <property type="entry name" value="DNA_mismatch_repair_MutS_sf"/>
</dbReference>
<name>A0A7I6GVK7_BORGP</name>
<feature type="coiled-coil region" evidence="8">
    <location>
        <begin position="157"/>
        <end position="184"/>
    </location>
</feature>
<keyword evidence="6 7" id="KW-0238">DNA-binding</keyword>